<dbReference type="HOGENOM" id="CLU_1242061_0_0_1"/>
<protein>
    <recommendedName>
        <fullName evidence="4">Transmembrane protein</fullName>
    </recommendedName>
</protein>
<comment type="caution">
    <text evidence="2">The sequence shown here is derived from an EMBL/GenBank/DDBJ whole genome shotgun (WGS) entry which is preliminary data.</text>
</comment>
<sequence>MHEHSHAKYISKINSSEYFKQSKIEMIKINNNSTQIFFLINFNHTYNSNNNNNYNNILKLMVSISNKYCKINQSSDYEIKCFYNLINDNYNDIAIFKINKNQQVLQPQAIIKNLKIDCQFLVKDFNCNNKIEFIEQNSNNNSDSSTNINSSGLISSDQNDDDPGTGIIVIVIVVSIVGLIIIGGLGTFIFLKYFIKRFQQNITNDIEINDKNLKSINASISEN</sequence>
<dbReference type="dictyBase" id="DDB_G0289691"/>
<feature type="transmembrane region" description="Helical" evidence="1">
    <location>
        <begin position="166"/>
        <end position="191"/>
    </location>
</feature>
<keyword evidence="3" id="KW-1185">Reference proteome</keyword>
<gene>
    <name evidence="2" type="ORF">DDB_G0289691</name>
</gene>
<keyword evidence="1" id="KW-0812">Transmembrane</keyword>
<accession>Q54H58</accession>
<dbReference type="KEGG" id="ddi:DDB_G0289691"/>
<evidence type="ECO:0008006" key="4">
    <source>
        <dbReference type="Google" id="ProtNLM"/>
    </source>
</evidence>
<proteinExistence type="predicted"/>
<evidence type="ECO:0000313" key="3">
    <source>
        <dbReference type="Proteomes" id="UP000002195"/>
    </source>
</evidence>
<dbReference type="VEuPathDB" id="AmoebaDB:DDB_G0289691"/>
<evidence type="ECO:0000313" key="2">
    <source>
        <dbReference type="EMBL" id="EAL62557.1"/>
    </source>
</evidence>
<dbReference type="Proteomes" id="UP000002195">
    <property type="component" value="Unassembled WGS sequence"/>
</dbReference>
<dbReference type="EMBL" id="AAFI02000148">
    <property type="protein sequence ID" value="EAL62557.1"/>
    <property type="molecule type" value="Genomic_DNA"/>
</dbReference>
<dbReference type="GeneID" id="8627269"/>
<dbReference type="AlphaFoldDB" id="Q54H58"/>
<dbReference type="SMR" id="Q54H58"/>
<evidence type="ECO:0000256" key="1">
    <source>
        <dbReference type="SAM" id="Phobius"/>
    </source>
</evidence>
<name>Q54H58_DICDI</name>
<dbReference type="RefSeq" id="XP_636060.1">
    <property type="nucleotide sequence ID" value="XM_630968.1"/>
</dbReference>
<organism evidence="2 3">
    <name type="scientific">Dictyostelium discoideum</name>
    <name type="common">Social amoeba</name>
    <dbReference type="NCBI Taxonomy" id="44689"/>
    <lineage>
        <taxon>Eukaryota</taxon>
        <taxon>Amoebozoa</taxon>
        <taxon>Evosea</taxon>
        <taxon>Eumycetozoa</taxon>
        <taxon>Dictyostelia</taxon>
        <taxon>Dictyosteliales</taxon>
        <taxon>Dictyosteliaceae</taxon>
        <taxon>Dictyostelium</taxon>
    </lineage>
</organism>
<dbReference type="InParanoid" id="Q54H58"/>
<keyword evidence="1" id="KW-0472">Membrane</keyword>
<reference evidence="2 3" key="1">
    <citation type="journal article" date="2005" name="Nature">
        <title>The genome of the social amoeba Dictyostelium discoideum.</title>
        <authorList>
            <consortium name="The Dictyostelium discoideum Sequencing Consortium"/>
            <person name="Eichinger L."/>
            <person name="Pachebat J.A."/>
            <person name="Glockner G."/>
            <person name="Rajandream M.A."/>
            <person name="Sucgang R."/>
            <person name="Berriman M."/>
            <person name="Song J."/>
            <person name="Olsen R."/>
            <person name="Szafranski K."/>
            <person name="Xu Q."/>
            <person name="Tunggal B."/>
            <person name="Kummerfeld S."/>
            <person name="Madera M."/>
            <person name="Konfortov B.A."/>
            <person name="Rivero F."/>
            <person name="Bankier A.T."/>
            <person name="Lehmann R."/>
            <person name="Hamlin N."/>
            <person name="Davies R."/>
            <person name="Gaudet P."/>
            <person name="Fey P."/>
            <person name="Pilcher K."/>
            <person name="Chen G."/>
            <person name="Saunders D."/>
            <person name="Sodergren E."/>
            <person name="Davis P."/>
            <person name="Kerhornou A."/>
            <person name="Nie X."/>
            <person name="Hall N."/>
            <person name="Anjard C."/>
            <person name="Hemphill L."/>
            <person name="Bason N."/>
            <person name="Farbrother P."/>
            <person name="Desany B."/>
            <person name="Just E."/>
            <person name="Morio T."/>
            <person name="Rost R."/>
            <person name="Churcher C."/>
            <person name="Cooper J."/>
            <person name="Haydock S."/>
            <person name="van Driessche N."/>
            <person name="Cronin A."/>
            <person name="Goodhead I."/>
            <person name="Muzny D."/>
            <person name="Mourier T."/>
            <person name="Pain A."/>
            <person name="Lu M."/>
            <person name="Harper D."/>
            <person name="Lindsay R."/>
            <person name="Hauser H."/>
            <person name="James K."/>
            <person name="Quiles M."/>
            <person name="Madan Babu M."/>
            <person name="Saito T."/>
            <person name="Buchrieser C."/>
            <person name="Wardroper A."/>
            <person name="Felder M."/>
            <person name="Thangavelu M."/>
            <person name="Johnson D."/>
            <person name="Knights A."/>
            <person name="Loulseged H."/>
            <person name="Mungall K."/>
            <person name="Oliver K."/>
            <person name="Price C."/>
            <person name="Quail M.A."/>
            <person name="Urushihara H."/>
            <person name="Hernandez J."/>
            <person name="Rabbinowitsch E."/>
            <person name="Steffen D."/>
            <person name="Sanders M."/>
            <person name="Ma J."/>
            <person name="Kohara Y."/>
            <person name="Sharp S."/>
            <person name="Simmonds M."/>
            <person name="Spiegler S."/>
            <person name="Tivey A."/>
            <person name="Sugano S."/>
            <person name="White B."/>
            <person name="Walker D."/>
            <person name="Woodward J."/>
            <person name="Winckler T."/>
            <person name="Tanaka Y."/>
            <person name="Shaulsky G."/>
            <person name="Schleicher M."/>
            <person name="Weinstock G."/>
            <person name="Rosenthal A."/>
            <person name="Cox E.C."/>
            <person name="Chisholm R.L."/>
            <person name="Gibbs R."/>
            <person name="Loomis W.F."/>
            <person name="Platzer M."/>
            <person name="Kay R.R."/>
            <person name="Williams J."/>
            <person name="Dear P.H."/>
            <person name="Noegel A.A."/>
            <person name="Barrell B."/>
            <person name="Kuspa A."/>
        </authorList>
    </citation>
    <scope>NUCLEOTIDE SEQUENCE [LARGE SCALE GENOMIC DNA]</scope>
    <source>
        <strain evidence="2 3">AX4</strain>
    </source>
</reference>
<keyword evidence="1" id="KW-1133">Transmembrane helix</keyword>
<dbReference type="PaxDb" id="44689-DDB0188523"/>